<dbReference type="InterPro" id="IPR012867">
    <property type="entry name" value="DUF1648"/>
</dbReference>
<keyword evidence="1" id="KW-0812">Transmembrane</keyword>
<feature type="transmembrane region" description="Helical" evidence="1">
    <location>
        <begin position="119"/>
        <end position="138"/>
    </location>
</feature>
<evidence type="ECO:0000259" key="2">
    <source>
        <dbReference type="Pfam" id="PF07853"/>
    </source>
</evidence>
<dbReference type="PANTHER" id="PTHR37810:SF5">
    <property type="entry name" value="IMMUNITY PROTEIN SDPI"/>
    <property type="match status" value="1"/>
</dbReference>
<organism evidence="3 4">
    <name type="scientific">Paludisphaera mucosa</name>
    <dbReference type="NCBI Taxonomy" id="3030827"/>
    <lineage>
        <taxon>Bacteria</taxon>
        <taxon>Pseudomonadati</taxon>
        <taxon>Planctomycetota</taxon>
        <taxon>Planctomycetia</taxon>
        <taxon>Isosphaerales</taxon>
        <taxon>Isosphaeraceae</taxon>
        <taxon>Paludisphaera</taxon>
    </lineage>
</organism>
<accession>A0ABT6F707</accession>
<keyword evidence="4" id="KW-1185">Reference proteome</keyword>
<dbReference type="Pfam" id="PF13630">
    <property type="entry name" value="SdpI"/>
    <property type="match status" value="1"/>
</dbReference>
<gene>
    <name evidence="3" type="ORF">PZE19_06360</name>
</gene>
<evidence type="ECO:0000313" key="3">
    <source>
        <dbReference type="EMBL" id="MDG3003382.1"/>
    </source>
</evidence>
<evidence type="ECO:0000256" key="1">
    <source>
        <dbReference type="SAM" id="Phobius"/>
    </source>
</evidence>
<dbReference type="PANTHER" id="PTHR37810">
    <property type="entry name" value="IMMUNITY PROTEIN SDPI"/>
    <property type="match status" value="1"/>
</dbReference>
<dbReference type="RefSeq" id="WP_277859734.1">
    <property type="nucleotide sequence ID" value="NZ_JARRAG010000001.1"/>
</dbReference>
<dbReference type="EMBL" id="JARRAG010000001">
    <property type="protein sequence ID" value="MDG3003382.1"/>
    <property type="molecule type" value="Genomic_DNA"/>
</dbReference>
<feature type="transmembrane region" description="Helical" evidence="1">
    <location>
        <begin position="167"/>
        <end position="185"/>
    </location>
</feature>
<evidence type="ECO:0000313" key="4">
    <source>
        <dbReference type="Proteomes" id="UP001216907"/>
    </source>
</evidence>
<dbReference type="Proteomes" id="UP001216907">
    <property type="component" value="Unassembled WGS sequence"/>
</dbReference>
<feature type="transmembrane region" description="Helical" evidence="1">
    <location>
        <begin position="191"/>
        <end position="209"/>
    </location>
</feature>
<keyword evidence="1" id="KW-1133">Transmembrane helix</keyword>
<feature type="transmembrane region" description="Helical" evidence="1">
    <location>
        <begin position="82"/>
        <end position="107"/>
    </location>
</feature>
<name>A0ABT6F707_9BACT</name>
<reference evidence="3 4" key="1">
    <citation type="submission" date="2023-03" db="EMBL/GenBank/DDBJ databases">
        <title>Paludisphaera mucosa sp. nov. a novel planctomycete from northern fen.</title>
        <authorList>
            <person name="Ivanova A."/>
        </authorList>
    </citation>
    <scope>NUCLEOTIDE SEQUENCE [LARGE SCALE GENOMIC DNA]</scope>
    <source>
        <strain evidence="3 4">Pla2</strain>
    </source>
</reference>
<dbReference type="Pfam" id="PF07853">
    <property type="entry name" value="DUF1648"/>
    <property type="match status" value="1"/>
</dbReference>
<dbReference type="InterPro" id="IPR025962">
    <property type="entry name" value="SdpI/YhfL"/>
</dbReference>
<protein>
    <submittedName>
        <fullName evidence="3">SdpI family protein</fullName>
    </submittedName>
</protein>
<comment type="caution">
    <text evidence="3">The sequence shown here is derived from an EMBL/GenBank/DDBJ whole genome shotgun (WGS) entry which is preliminary data.</text>
</comment>
<dbReference type="InterPro" id="IPR026272">
    <property type="entry name" value="SdpI"/>
</dbReference>
<feature type="domain" description="DUF1648" evidence="2">
    <location>
        <begin position="12"/>
        <end position="57"/>
    </location>
</feature>
<keyword evidence="1" id="KW-0472">Membrane</keyword>
<feature type="transmembrane region" description="Helical" evidence="1">
    <location>
        <begin position="5"/>
        <end position="24"/>
    </location>
</feature>
<dbReference type="PIRSF" id="PIRSF038959">
    <property type="entry name" value="SdpI"/>
    <property type="match status" value="1"/>
</dbReference>
<sequence>MTRGYWIIAIGLTAMTWGLSAWYYPSLPASIPTHWNIHGEVDGYGGRATVFLIPGVATALLAFFAVLPALSPKPFEVDSFRSTYLFILAAMAGLFAYLQIIILATTFQDLGGGPKRIDLGRALMAGMFVFFGLMGNVMGKVRKNFYIGIRVPWTLASDRVWNDTHRLAAWLMVAGAVVGLAIVASGAPLPFAFAVLLVSVFIPVVYSFFHYKALERRGTL</sequence>
<proteinExistence type="predicted"/>
<feature type="transmembrane region" description="Helical" evidence="1">
    <location>
        <begin position="44"/>
        <end position="70"/>
    </location>
</feature>